<dbReference type="AlphaFoldDB" id="A0A131YGN1"/>
<dbReference type="EMBL" id="GEDV01011311">
    <property type="protein sequence ID" value="JAP77246.1"/>
    <property type="molecule type" value="Transcribed_RNA"/>
</dbReference>
<keyword evidence="1" id="KW-0732">Signal</keyword>
<feature type="chain" id="PRO_5007285174" description="Tick transposon" evidence="1">
    <location>
        <begin position="26"/>
        <end position="81"/>
    </location>
</feature>
<evidence type="ECO:0000313" key="2">
    <source>
        <dbReference type="EMBL" id="JAP77246.1"/>
    </source>
</evidence>
<organism evidence="2">
    <name type="scientific">Rhipicephalus appendiculatus</name>
    <name type="common">Brown ear tick</name>
    <dbReference type="NCBI Taxonomy" id="34631"/>
    <lineage>
        <taxon>Eukaryota</taxon>
        <taxon>Metazoa</taxon>
        <taxon>Ecdysozoa</taxon>
        <taxon>Arthropoda</taxon>
        <taxon>Chelicerata</taxon>
        <taxon>Arachnida</taxon>
        <taxon>Acari</taxon>
        <taxon>Parasitiformes</taxon>
        <taxon>Ixodida</taxon>
        <taxon>Ixodoidea</taxon>
        <taxon>Ixodidae</taxon>
        <taxon>Rhipicephalinae</taxon>
        <taxon>Rhipicephalus</taxon>
        <taxon>Rhipicephalus</taxon>
    </lineage>
</organism>
<feature type="signal peptide" evidence="1">
    <location>
        <begin position="1"/>
        <end position="25"/>
    </location>
</feature>
<evidence type="ECO:0008006" key="3">
    <source>
        <dbReference type="Google" id="ProtNLM"/>
    </source>
</evidence>
<sequence length="81" mass="9215">MCAANTSIVIHLFTAVLFMPRSIWGTTHFQEKINLFSAKEQMERLFNMLNILPYLPTIMPDHRTEATTALEEARSSDFPAG</sequence>
<evidence type="ECO:0000256" key="1">
    <source>
        <dbReference type="SAM" id="SignalP"/>
    </source>
</evidence>
<name>A0A131YGN1_RHIAP</name>
<reference evidence="2" key="1">
    <citation type="journal article" date="2016" name="Ticks Tick Borne Dis.">
        <title>De novo assembly and annotation of the salivary gland transcriptome of Rhipicephalus appendiculatus male and female ticks during blood feeding.</title>
        <authorList>
            <person name="de Castro M.H."/>
            <person name="de Klerk D."/>
            <person name="Pienaar R."/>
            <person name="Latif A.A."/>
            <person name="Rees D.J."/>
            <person name="Mans B.J."/>
        </authorList>
    </citation>
    <scope>NUCLEOTIDE SEQUENCE</scope>
    <source>
        <tissue evidence="2">Salivary glands</tissue>
    </source>
</reference>
<protein>
    <recommendedName>
        <fullName evidence="3">Tick transposon</fullName>
    </recommendedName>
</protein>
<proteinExistence type="predicted"/>
<accession>A0A131YGN1</accession>